<proteinExistence type="predicted"/>
<evidence type="ECO:0000313" key="1">
    <source>
        <dbReference type="EMBL" id="JAD57471.1"/>
    </source>
</evidence>
<sequence>MWIFFLVRRSNQRKPDRSSYCTMQSIGAFRSKQILLQIILCCRFLFR</sequence>
<reference evidence="1" key="2">
    <citation type="journal article" date="2015" name="Data Brief">
        <title>Shoot transcriptome of the giant reed, Arundo donax.</title>
        <authorList>
            <person name="Barrero R.A."/>
            <person name="Guerrero F.D."/>
            <person name="Moolhuijzen P."/>
            <person name="Goolsby J.A."/>
            <person name="Tidwell J."/>
            <person name="Bellgard S.E."/>
            <person name="Bellgard M.I."/>
        </authorList>
    </citation>
    <scope>NUCLEOTIDE SEQUENCE</scope>
    <source>
        <tissue evidence="1">Shoot tissue taken approximately 20 cm above the soil surface</tissue>
    </source>
</reference>
<organism evidence="1">
    <name type="scientific">Arundo donax</name>
    <name type="common">Giant reed</name>
    <name type="synonym">Donax arundinaceus</name>
    <dbReference type="NCBI Taxonomy" id="35708"/>
    <lineage>
        <taxon>Eukaryota</taxon>
        <taxon>Viridiplantae</taxon>
        <taxon>Streptophyta</taxon>
        <taxon>Embryophyta</taxon>
        <taxon>Tracheophyta</taxon>
        <taxon>Spermatophyta</taxon>
        <taxon>Magnoliopsida</taxon>
        <taxon>Liliopsida</taxon>
        <taxon>Poales</taxon>
        <taxon>Poaceae</taxon>
        <taxon>PACMAD clade</taxon>
        <taxon>Arundinoideae</taxon>
        <taxon>Arundineae</taxon>
        <taxon>Arundo</taxon>
    </lineage>
</organism>
<name>A0A0A9B271_ARUDO</name>
<dbReference type="EMBL" id="GBRH01240424">
    <property type="protein sequence ID" value="JAD57471.1"/>
    <property type="molecule type" value="Transcribed_RNA"/>
</dbReference>
<reference evidence="1" key="1">
    <citation type="submission" date="2014-09" db="EMBL/GenBank/DDBJ databases">
        <authorList>
            <person name="Magalhaes I.L.F."/>
            <person name="Oliveira U."/>
            <person name="Santos F.R."/>
            <person name="Vidigal T.H.D.A."/>
            <person name="Brescovit A.D."/>
            <person name="Santos A.J."/>
        </authorList>
    </citation>
    <scope>NUCLEOTIDE SEQUENCE</scope>
    <source>
        <tissue evidence="1">Shoot tissue taken approximately 20 cm above the soil surface</tissue>
    </source>
</reference>
<accession>A0A0A9B271</accession>
<protein>
    <submittedName>
        <fullName evidence="1">Uncharacterized protein</fullName>
    </submittedName>
</protein>
<dbReference type="AlphaFoldDB" id="A0A0A9B271"/>